<feature type="domain" description="Peptidase A1" evidence="9">
    <location>
        <begin position="57"/>
        <end position="503"/>
    </location>
</feature>
<keyword evidence="6" id="KW-0865">Zymogen</keyword>
<keyword evidence="4 7" id="KW-0064">Aspartyl protease</keyword>
<dbReference type="InterPro" id="IPR001461">
    <property type="entry name" value="Aspartic_peptidase_A1"/>
</dbReference>
<dbReference type="PANTHER" id="PTHR47965:SF12">
    <property type="entry name" value="ASPARTIC PROTEINASE 3-RELATED"/>
    <property type="match status" value="1"/>
</dbReference>
<evidence type="ECO:0000313" key="10">
    <source>
        <dbReference type="Proteomes" id="UP000050790"/>
    </source>
</evidence>
<evidence type="ECO:0000313" key="11">
    <source>
        <dbReference type="WBParaSite" id="SMRG1_44540.1"/>
    </source>
</evidence>
<sequence length="600" mass="70470">MKGLLKLIRIIKLYYIIICYQLIELNHIVETLFLPSSSMSSSSFIIYNLSGIPGQGYYMTVYIGKPNQKIQLLVDTGSSNLAIAGRNLTNVDNWFESTKSSTLRCNDHLIQHVHYLKGYWSGVYCQDEFNFTNKQDTTIINRYPINNNNNNNRIHMSFSLIFNSTKVFLPHTNITWYGIIGLGFNSIYIKPKSIKHHHHQINLLIDWKNQFMNQIMNNKNQFTYLDQLNSIWKIHKQFGLLLCGTTMFNNPDMNSRKMSGKLIIGRTDLNLLWPSTNITSNMSSPRIPSFNPSIVYYTPIRKAWYYEIILTNLLINEYSIVDNCKELNLYKTIIDSGTTNIYLPMKIFQRFIDILFMKFIITNKNYINIINKKLFWLGKNAYCLPIHNNPNHYNNDNHSTNHNHHNNHNNNNNDKILKNFYQLFPIIEFQLISSININNQVVSLLLSPQQYVRYLGRINQNNQSRDCFAFAIQPSHRNTILGSVFLEAYYTIFDQENMRIGFTNSPCNSYINNPSQPISKVNGFKQWNKTYKSILFTKTYHKSINIYNYLSPLDCAVYRPTKSIQLLYLKKLYSRIFWLSSLVNFFLIPLFILLKVKYIY</sequence>
<evidence type="ECO:0000256" key="3">
    <source>
        <dbReference type="ARBA" id="ARBA00022729"/>
    </source>
</evidence>
<keyword evidence="3" id="KW-0732">Signal</keyword>
<dbReference type="GO" id="GO:0004190">
    <property type="term" value="F:aspartic-type endopeptidase activity"/>
    <property type="evidence" value="ECO:0007669"/>
    <property type="project" value="UniProtKB-KW"/>
</dbReference>
<evidence type="ECO:0000256" key="4">
    <source>
        <dbReference type="ARBA" id="ARBA00022750"/>
    </source>
</evidence>
<dbReference type="PROSITE" id="PS51767">
    <property type="entry name" value="PEPTIDASE_A1"/>
    <property type="match status" value="1"/>
</dbReference>
<dbReference type="InterPro" id="IPR033121">
    <property type="entry name" value="PEPTIDASE_A1"/>
</dbReference>
<proteinExistence type="inferred from homology"/>
<dbReference type="Pfam" id="PF00026">
    <property type="entry name" value="Asp"/>
    <property type="match status" value="2"/>
</dbReference>
<dbReference type="PRINTS" id="PR00792">
    <property type="entry name" value="PEPSIN"/>
</dbReference>
<evidence type="ECO:0000256" key="7">
    <source>
        <dbReference type="RuleBase" id="RU000454"/>
    </source>
</evidence>
<dbReference type="GO" id="GO:0005768">
    <property type="term" value="C:endosome"/>
    <property type="evidence" value="ECO:0007669"/>
    <property type="project" value="TreeGrafter"/>
</dbReference>
<keyword evidence="2 7" id="KW-0645">Protease</keyword>
<keyword evidence="8" id="KW-0812">Transmembrane</keyword>
<dbReference type="GO" id="GO:0006509">
    <property type="term" value="P:membrane protein ectodomain proteolysis"/>
    <property type="evidence" value="ECO:0007669"/>
    <property type="project" value="TreeGrafter"/>
</dbReference>
<keyword evidence="8" id="KW-1133">Transmembrane helix</keyword>
<dbReference type="GO" id="GO:0005886">
    <property type="term" value="C:plasma membrane"/>
    <property type="evidence" value="ECO:0007669"/>
    <property type="project" value="TreeGrafter"/>
</dbReference>
<dbReference type="PROSITE" id="PS00141">
    <property type="entry name" value="ASP_PROTEASE"/>
    <property type="match status" value="1"/>
</dbReference>
<keyword evidence="8" id="KW-0472">Membrane</keyword>
<keyword evidence="5 7" id="KW-0378">Hydrolase</keyword>
<evidence type="ECO:0000256" key="1">
    <source>
        <dbReference type="ARBA" id="ARBA00007447"/>
    </source>
</evidence>
<protein>
    <recommendedName>
        <fullName evidence="9">Peptidase A1 domain-containing protein</fullName>
    </recommendedName>
</protein>
<organism evidence="10 11">
    <name type="scientific">Schistosoma margrebowiei</name>
    <dbReference type="NCBI Taxonomy" id="48269"/>
    <lineage>
        <taxon>Eukaryota</taxon>
        <taxon>Metazoa</taxon>
        <taxon>Spiralia</taxon>
        <taxon>Lophotrochozoa</taxon>
        <taxon>Platyhelminthes</taxon>
        <taxon>Trematoda</taxon>
        <taxon>Digenea</taxon>
        <taxon>Strigeidida</taxon>
        <taxon>Schistosomatoidea</taxon>
        <taxon>Schistosomatidae</taxon>
        <taxon>Schistosoma</taxon>
    </lineage>
</organism>
<name>A0AA84ZRR2_9TREM</name>
<dbReference type="GO" id="GO:0005802">
    <property type="term" value="C:trans-Golgi network"/>
    <property type="evidence" value="ECO:0007669"/>
    <property type="project" value="TreeGrafter"/>
</dbReference>
<dbReference type="Gene3D" id="2.40.70.10">
    <property type="entry name" value="Acid Proteases"/>
    <property type="match status" value="2"/>
</dbReference>
<evidence type="ECO:0000256" key="6">
    <source>
        <dbReference type="ARBA" id="ARBA00023145"/>
    </source>
</evidence>
<comment type="similarity">
    <text evidence="1 7">Belongs to the peptidase A1 family.</text>
</comment>
<evidence type="ECO:0000256" key="8">
    <source>
        <dbReference type="SAM" id="Phobius"/>
    </source>
</evidence>
<dbReference type="PANTHER" id="PTHR47965">
    <property type="entry name" value="ASPARTYL PROTEASE-RELATED"/>
    <property type="match status" value="1"/>
</dbReference>
<accession>A0AA84ZRR2</accession>
<evidence type="ECO:0000259" key="9">
    <source>
        <dbReference type="PROSITE" id="PS51767"/>
    </source>
</evidence>
<dbReference type="WBParaSite" id="SMRG1_44540.1">
    <property type="protein sequence ID" value="SMRG1_44540.1"/>
    <property type="gene ID" value="SMRG1_44540"/>
</dbReference>
<dbReference type="GO" id="GO:0050435">
    <property type="term" value="P:amyloid-beta metabolic process"/>
    <property type="evidence" value="ECO:0007669"/>
    <property type="project" value="TreeGrafter"/>
</dbReference>
<feature type="transmembrane region" description="Helical" evidence="8">
    <location>
        <begin position="576"/>
        <end position="594"/>
    </location>
</feature>
<dbReference type="AlphaFoldDB" id="A0AA84ZRR2"/>
<evidence type="ECO:0000256" key="5">
    <source>
        <dbReference type="ARBA" id="ARBA00022801"/>
    </source>
</evidence>
<evidence type="ECO:0000256" key="2">
    <source>
        <dbReference type="ARBA" id="ARBA00022670"/>
    </source>
</evidence>
<dbReference type="InterPro" id="IPR001969">
    <property type="entry name" value="Aspartic_peptidase_AS"/>
</dbReference>
<dbReference type="InterPro" id="IPR021109">
    <property type="entry name" value="Peptidase_aspartic_dom_sf"/>
</dbReference>
<reference evidence="11" key="1">
    <citation type="submission" date="2023-11" db="UniProtKB">
        <authorList>
            <consortium name="WormBaseParasite"/>
        </authorList>
    </citation>
    <scope>IDENTIFICATION</scope>
</reference>
<dbReference type="Proteomes" id="UP000050790">
    <property type="component" value="Unassembled WGS sequence"/>
</dbReference>
<dbReference type="SUPFAM" id="SSF50630">
    <property type="entry name" value="Acid proteases"/>
    <property type="match status" value="1"/>
</dbReference>